<dbReference type="EMBL" id="CM000881">
    <property type="protein sequence ID" value="PNT73551.1"/>
    <property type="molecule type" value="Genomic_DNA"/>
</dbReference>
<keyword evidence="15" id="KW-1185">Reference proteome</keyword>
<dbReference type="EMBL" id="CM000881">
    <property type="protein sequence ID" value="PNT73554.1"/>
    <property type="molecule type" value="Genomic_DNA"/>
</dbReference>
<dbReference type="Proteomes" id="UP000008810">
    <property type="component" value="Chromosome 2"/>
</dbReference>
<evidence type="ECO:0000313" key="13">
    <source>
        <dbReference type="EMBL" id="PNT73553.1"/>
    </source>
</evidence>
<evidence type="ECO:0000256" key="6">
    <source>
        <dbReference type="ARBA" id="ARBA00022840"/>
    </source>
</evidence>
<dbReference type="InterPro" id="IPR002182">
    <property type="entry name" value="NB-ARC"/>
</dbReference>
<evidence type="ECO:0000256" key="2">
    <source>
        <dbReference type="ARBA" id="ARBA00022614"/>
    </source>
</evidence>
<dbReference type="InterPro" id="IPR041118">
    <property type="entry name" value="Rx_N"/>
</dbReference>
<feature type="domain" description="R13L1/DRL21-like LRR repeat region" evidence="12">
    <location>
        <begin position="997"/>
        <end position="1118"/>
    </location>
</feature>
<evidence type="ECO:0000313" key="15">
    <source>
        <dbReference type="Proteomes" id="UP000008810"/>
    </source>
</evidence>
<dbReference type="InterPro" id="IPR058922">
    <property type="entry name" value="WHD_DRP"/>
</dbReference>
<dbReference type="Pfam" id="PF23559">
    <property type="entry name" value="WHD_DRP"/>
    <property type="match status" value="1"/>
</dbReference>
<dbReference type="SUPFAM" id="SSF52058">
    <property type="entry name" value="L domain-like"/>
    <property type="match status" value="1"/>
</dbReference>
<keyword evidence="3" id="KW-0677">Repeat</keyword>
<dbReference type="Gene3D" id="1.20.5.4130">
    <property type="match status" value="1"/>
</dbReference>
<evidence type="ECO:0000259" key="11">
    <source>
        <dbReference type="Pfam" id="PF23598"/>
    </source>
</evidence>
<feature type="domain" description="Disease resistance N-terminal" evidence="9">
    <location>
        <begin position="49"/>
        <end position="136"/>
    </location>
</feature>
<dbReference type="Gramene" id="PNT73553">
    <property type="protein sequence ID" value="PNT73553"/>
    <property type="gene ID" value="BRADI_2g60230v3"/>
</dbReference>
<accession>A0A2K2DH03</accession>
<dbReference type="EMBL" id="CM000881">
    <property type="protein sequence ID" value="PNT73553.1"/>
    <property type="molecule type" value="Genomic_DNA"/>
</dbReference>
<dbReference type="PANTHER" id="PTHR36766">
    <property type="entry name" value="PLANT BROAD-SPECTRUM MILDEW RESISTANCE PROTEIN RPW8"/>
    <property type="match status" value="1"/>
</dbReference>
<dbReference type="EnsemblPlants" id="PNT73554">
    <property type="protein sequence ID" value="PNT73554"/>
    <property type="gene ID" value="BRADI_2g60230v3"/>
</dbReference>
<dbReference type="InParanoid" id="A0A2K2DH03"/>
<dbReference type="Pfam" id="PF23598">
    <property type="entry name" value="LRR_14"/>
    <property type="match status" value="1"/>
</dbReference>
<reference evidence="13 14" key="1">
    <citation type="journal article" date="2010" name="Nature">
        <title>Genome sequencing and analysis of the model grass Brachypodium distachyon.</title>
        <authorList>
            <consortium name="International Brachypodium Initiative"/>
        </authorList>
    </citation>
    <scope>NUCLEOTIDE SEQUENCE [LARGE SCALE GENOMIC DNA]</scope>
    <source>
        <strain evidence="13 14">Bd21</strain>
    </source>
</reference>
<protein>
    <recommendedName>
        <fullName evidence="16">Disease resistance protein RGA3</fullName>
    </recommendedName>
</protein>
<gene>
    <name evidence="13" type="ORF">BRADI_2g60230v3</name>
</gene>
<evidence type="ECO:0000259" key="10">
    <source>
        <dbReference type="Pfam" id="PF23559"/>
    </source>
</evidence>
<dbReference type="InterPro" id="IPR001611">
    <property type="entry name" value="Leu-rich_rpt"/>
</dbReference>
<dbReference type="Pfam" id="PF25019">
    <property type="entry name" value="LRR_R13L1-DRL21"/>
    <property type="match status" value="1"/>
</dbReference>
<comment type="similarity">
    <text evidence="1">Belongs to the disease resistance NB-LRR family.</text>
</comment>
<dbReference type="EnsemblPlants" id="PNT73551">
    <property type="protein sequence ID" value="PNT73551"/>
    <property type="gene ID" value="BRADI_2g60230v3"/>
</dbReference>
<organism evidence="13">
    <name type="scientific">Brachypodium distachyon</name>
    <name type="common">Purple false brome</name>
    <name type="synonym">Trachynia distachya</name>
    <dbReference type="NCBI Taxonomy" id="15368"/>
    <lineage>
        <taxon>Eukaryota</taxon>
        <taxon>Viridiplantae</taxon>
        <taxon>Streptophyta</taxon>
        <taxon>Embryophyta</taxon>
        <taxon>Tracheophyta</taxon>
        <taxon>Spermatophyta</taxon>
        <taxon>Magnoliopsida</taxon>
        <taxon>Liliopsida</taxon>
        <taxon>Poales</taxon>
        <taxon>Poaceae</taxon>
        <taxon>BOP clade</taxon>
        <taxon>Pooideae</taxon>
        <taxon>Stipodae</taxon>
        <taxon>Brachypodieae</taxon>
        <taxon>Brachypodium</taxon>
    </lineage>
</organism>
<reference evidence="14" key="3">
    <citation type="submission" date="2018-08" db="UniProtKB">
        <authorList>
            <consortium name="EnsemblPlants"/>
        </authorList>
    </citation>
    <scope>IDENTIFICATION</scope>
    <source>
        <strain evidence="14">cv. Bd21</strain>
    </source>
</reference>
<keyword evidence="5" id="KW-0611">Plant defense</keyword>
<dbReference type="InterPro" id="IPR055414">
    <property type="entry name" value="LRR_R13L4/SHOC2-like"/>
</dbReference>
<dbReference type="GO" id="GO:0098542">
    <property type="term" value="P:defense response to other organism"/>
    <property type="evidence" value="ECO:0000318"/>
    <property type="project" value="GO_Central"/>
</dbReference>
<evidence type="ECO:0000259" key="9">
    <source>
        <dbReference type="Pfam" id="PF18052"/>
    </source>
</evidence>
<reference evidence="13" key="2">
    <citation type="submission" date="2017-06" db="EMBL/GenBank/DDBJ databases">
        <title>WGS assembly of Brachypodium distachyon.</title>
        <authorList>
            <consortium name="The International Brachypodium Initiative"/>
            <person name="Lucas S."/>
            <person name="Harmon-Smith M."/>
            <person name="Lail K."/>
            <person name="Tice H."/>
            <person name="Grimwood J."/>
            <person name="Bruce D."/>
            <person name="Barry K."/>
            <person name="Shu S."/>
            <person name="Lindquist E."/>
            <person name="Wang M."/>
            <person name="Pitluck S."/>
            <person name="Vogel J.P."/>
            <person name="Garvin D.F."/>
            <person name="Mockler T.C."/>
            <person name="Schmutz J."/>
            <person name="Rokhsar D."/>
            <person name="Bevan M.W."/>
        </authorList>
    </citation>
    <scope>NUCLEOTIDE SEQUENCE</scope>
    <source>
        <strain evidence="13">Bd21</strain>
    </source>
</reference>
<dbReference type="Gramene" id="PNT73554">
    <property type="protein sequence ID" value="PNT73554"/>
    <property type="gene ID" value="BRADI_2g60230v3"/>
</dbReference>
<dbReference type="Gene3D" id="3.40.50.300">
    <property type="entry name" value="P-loop containing nucleotide triphosphate hydrolases"/>
    <property type="match status" value="1"/>
</dbReference>
<dbReference type="InterPro" id="IPR027417">
    <property type="entry name" value="P-loop_NTPase"/>
</dbReference>
<keyword evidence="4" id="KW-0547">Nucleotide-binding</keyword>
<dbReference type="SUPFAM" id="SSF52540">
    <property type="entry name" value="P-loop containing nucleoside triphosphate hydrolases"/>
    <property type="match status" value="1"/>
</dbReference>
<name>A0A2K2DH03_BRADI</name>
<keyword evidence="7" id="KW-0175">Coiled coil</keyword>
<evidence type="ECO:0000256" key="4">
    <source>
        <dbReference type="ARBA" id="ARBA00022741"/>
    </source>
</evidence>
<evidence type="ECO:0000256" key="5">
    <source>
        <dbReference type="ARBA" id="ARBA00022821"/>
    </source>
</evidence>
<dbReference type="STRING" id="15368.A0A2K2DH03"/>
<dbReference type="SUPFAM" id="SSF52047">
    <property type="entry name" value="RNI-like"/>
    <property type="match status" value="2"/>
</dbReference>
<proteinExistence type="inferred from homology"/>
<dbReference type="Gene3D" id="1.10.8.430">
    <property type="entry name" value="Helical domain of apoptotic protease-activating factors"/>
    <property type="match status" value="1"/>
</dbReference>
<evidence type="ECO:0000313" key="14">
    <source>
        <dbReference type="EnsemblPlants" id="PNT73551"/>
    </source>
</evidence>
<dbReference type="Pfam" id="PF00560">
    <property type="entry name" value="LRR_1"/>
    <property type="match status" value="1"/>
</dbReference>
<dbReference type="ExpressionAtlas" id="A0A2K2DH03">
    <property type="expression patterns" value="baseline and differential"/>
</dbReference>
<dbReference type="InterPro" id="IPR056789">
    <property type="entry name" value="LRR_R13L1-DRL21"/>
</dbReference>
<evidence type="ECO:0000256" key="3">
    <source>
        <dbReference type="ARBA" id="ARBA00022737"/>
    </source>
</evidence>
<dbReference type="InterPro" id="IPR042197">
    <property type="entry name" value="Apaf_helical"/>
</dbReference>
<dbReference type="GO" id="GO:0005524">
    <property type="term" value="F:ATP binding"/>
    <property type="evidence" value="ECO:0007669"/>
    <property type="project" value="UniProtKB-KW"/>
</dbReference>
<keyword evidence="2" id="KW-0433">Leucine-rich repeat</keyword>
<evidence type="ECO:0000259" key="8">
    <source>
        <dbReference type="Pfam" id="PF00931"/>
    </source>
</evidence>
<feature type="domain" description="Disease resistance protein winged helix" evidence="10">
    <location>
        <begin position="476"/>
        <end position="547"/>
    </location>
</feature>
<feature type="domain" description="Disease resistance R13L4/SHOC-2-like LRR" evidence="11">
    <location>
        <begin position="730"/>
        <end position="816"/>
    </location>
</feature>
<evidence type="ECO:0008006" key="16">
    <source>
        <dbReference type="Google" id="ProtNLM"/>
    </source>
</evidence>
<keyword evidence="6" id="KW-0067">ATP-binding</keyword>
<dbReference type="Gramene" id="PNT73551">
    <property type="protein sequence ID" value="PNT73551"/>
    <property type="gene ID" value="BRADI_2g60230v3"/>
</dbReference>
<evidence type="ECO:0000259" key="12">
    <source>
        <dbReference type="Pfam" id="PF25019"/>
    </source>
</evidence>
<dbReference type="Pfam" id="PF18052">
    <property type="entry name" value="Rx_N"/>
    <property type="match status" value="1"/>
</dbReference>
<dbReference type="InterPro" id="IPR032675">
    <property type="entry name" value="LRR_dom_sf"/>
</dbReference>
<dbReference type="GO" id="GO:0043531">
    <property type="term" value="F:ADP binding"/>
    <property type="evidence" value="ECO:0007669"/>
    <property type="project" value="InterPro"/>
</dbReference>
<dbReference type="PANTHER" id="PTHR36766:SF40">
    <property type="entry name" value="DISEASE RESISTANCE PROTEIN RGA3"/>
    <property type="match status" value="1"/>
</dbReference>
<dbReference type="PRINTS" id="PR00364">
    <property type="entry name" value="DISEASERSIST"/>
</dbReference>
<dbReference type="Gene3D" id="3.80.10.10">
    <property type="entry name" value="Ribonuclease Inhibitor"/>
    <property type="match status" value="4"/>
</dbReference>
<dbReference type="OrthoDB" id="674488at2759"/>
<evidence type="ECO:0000256" key="7">
    <source>
        <dbReference type="ARBA" id="ARBA00023054"/>
    </source>
</evidence>
<dbReference type="Pfam" id="PF00931">
    <property type="entry name" value="NB-ARC"/>
    <property type="match status" value="1"/>
</dbReference>
<sequence length="1405" mass="159658">MRRLQFTLSLLRFHKPSCSCRLVASFSEAAIMPAEVGGMIASAVGNRIAAKLGELVSDEIALLWGFQDEVEGMKEKMQDLEAVMLDADDRMRRGERDGRAVGRWLAKFKAVAYDVEDVLDELDANELINKTQSKLKLFFSRNNQLIQRSTMAHNMKRVRGKIGKIENEGLQTLNLVSREARAERSGNGETFAAISTQGMKAGMVGRDTEMKKIITLLVRSEASEDISVIPIIGLGGLGKSTLAESVLADERVNIFNFKAWVHVSKQFDLRKIAGSIMKSINNSINLENCTLQFLHDNLKTELATTRYLIVLDDLWEEDGKKLEELKRMLQYGCKGSKIIVTTRNQSVVAKLSTGVLANQRIIRPVPDSDQIKLGVLSTDDCWEVMKQMVFGPDDDHSGLEEIGREIALKCGGVPLVANSLGRVMSELRTVKAWEDIRNTKIFLGSRDQKDTLECLMLSYYYMKLEFKMCFTYLAAFPKGFIMDSDRLILQWIALGYIHAKDDGERCINYLLGMSFLQISWSSSVSRSPAHDKTPRELTTHDLVHDLASTITANEFLVLDANALEPRTWNKARYVRHAQLINYKNQSKVFRYLPAKVRSLHFRDSGKQQLPRMAFSRSKHIRVLDLNGHSVRGQSTPRTFDLGGCSVEGQSTPRNIVLPSSIHQCKLLRYLDATALPIASLPKSFHTLQYMQTLILSKCSLETLPDNICSLHKICYLDLSGNSSLDKLPASLGKLSELSFLNLLGCYILQELPESICELTCLQHLDMSECRAIQKLPDEFGSLPKLTFLSLSGCSKLTKLPDIVRLESLEHLNLSNCHELESLPKDFGNLQKLGFLNLSDCYRVSVLPESFCQLIQLKDLDLSDCHHLSELPDCFGDLSELDSLNLTSCCKLQLLPESFCKLFKLRYLNLSYCMRLGKLPSSIGDLKLRILDISCASSLHFLPDNISNMTSLNQLEVTSALPRVFQKVQDIKRDLNLSRLIVHNVHKIYKERCSSIVNLTQLTCRELRVVELQNVRHPEDAERAKLRDKSDLRVLLLRWRLQRKEDNRHKAVLENLVPPRTLEQFLLNCYMSKDFPNWMSHISSYLPSLTYLNLSDLGTCDTLPPFGRLPTLRNLVMKNIPNIRKIGKDFYGEDGTCTKLRRIQLKSMRNLVEWWTTRSGEDNGEFLIPNLHRVELIDCPKLKFLPYPPKVMLWYLENSGEVLPEGGFGKLSSSTLPFSLKIVNCIFSPEKWDRLQHLPTLEIFQVQSCRGLRALPEAIQYCTSLRNLYLSSLKDLELLPEWLGHLTSLEEFVIRDCPIVTFFPESMKNLTALKVISLRDCKGLDILPEWLGQLISLQEFYIIRCANLISLPESMLNHSTLKKLYIWGCSSLVERCQGEYAYRISHIPTVTLNNEPWMNSEQAGEE</sequence>
<dbReference type="FunCoup" id="A0A2K2DH03">
    <property type="interactions" value="94"/>
</dbReference>
<evidence type="ECO:0000256" key="1">
    <source>
        <dbReference type="ARBA" id="ARBA00008894"/>
    </source>
</evidence>
<feature type="domain" description="NB-ARC" evidence="8">
    <location>
        <begin position="207"/>
        <end position="391"/>
    </location>
</feature>
<dbReference type="EnsemblPlants" id="PNT73553">
    <property type="protein sequence ID" value="PNT73553"/>
    <property type="gene ID" value="BRADI_2g60230v3"/>
</dbReference>